<sequence length="457" mass="49779">MAAATTQGAHMFERPGRLCELLNQLESLCASLDDGYRDALTLSQITGVCSLLKERGAYMEFDFEDKLDRCFAIFRNASRDDELSVLDRLRLLEVIELRSMGWKGDQYLNEYYTRKYEKLNAGSAENDGASLEQQACAIHQAQQNEQRPQIETGKPETKTATSSARGETTDLGRQLKTPSAVAEGETKQWVRGVTVGTEVAYISGMSEAVVNMITSAVQSLYPNVTADTLCRVNQTLTCMPPNPAETLTREAVARPLTDVSRSGDALDVPSAQDPYDTSCITNVSESNPFKRLESRTECSSTDRHQMLPTDFKTGCSNDKANEAKCFGGLGGRFSSGYSGYGFNTLGTASEKHDQTKCFDGLLSPVQYSGSVDNEHALSSAFSTSGTSSELGHFNHFKGLGNPTRFSSGDDGQLLSTGFNSLGNAGADSLERQVGGTTGLMQPFRKHRKPEIGAFRRL</sequence>
<feature type="region of interest" description="Disordered" evidence="1">
    <location>
        <begin position="140"/>
        <end position="182"/>
    </location>
</feature>
<dbReference type="GO" id="GO:0005737">
    <property type="term" value="C:cytoplasm"/>
    <property type="evidence" value="ECO:0007669"/>
    <property type="project" value="TreeGrafter"/>
</dbReference>
<dbReference type="PANTHER" id="PTHR20849:SF2">
    <property type="entry name" value="EUKARYOTIC TRANSLATION INITIATION FACTOR 4E-BINDING PROTEIN MEXTLI"/>
    <property type="match status" value="1"/>
</dbReference>
<dbReference type="GO" id="GO:0045727">
    <property type="term" value="P:positive regulation of translation"/>
    <property type="evidence" value="ECO:0007669"/>
    <property type="project" value="InterPro"/>
</dbReference>
<evidence type="ECO:0000313" key="2">
    <source>
        <dbReference type="EMBL" id="KAH7946492.1"/>
    </source>
</evidence>
<evidence type="ECO:0000256" key="1">
    <source>
        <dbReference type="SAM" id="MobiDB-lite"/>
    </source>
</evidence>
<dbReference type="Gene3D" id="1.25.40.180">
    <property type="match status" value="1"/>
</dbReference>
<dbReference type="VEuPathDB" id="VectorBase:RSAN_029514"/>
<name>A0A9D4PK49_RHISA</name>
<reference evidence="2" key="1">
    <citation type="journal article" date="2020" name="Cell">
        <title>Large-Scale Comparative Analyses of Tick Genomes Elucidate Their Genetic Diversity and Vector Capacities.</title>
        <authorList>
            <consortium name="Tick Genome and Microbiome Consortium (TIGMIC)"/>
            <person name="Jia N."/>
            <person name="Wang J."/>
            <person name="Shi W."/>
            <person name="Du L."/>
            <person name="Sun Y."/>
            <person name="Zhan W."/>
            <person name="Jiang J.F."/>
            <person name="Wang Q."/>
            <person name="Zhang B."/>
            <person name="Ji P."/>
            <person name="Bell-Sakyi L."/>
            <person name="Cui X.M."/>
            <person name="Yuan T.T."/>
            <person name="Jiang B.G."/>
            <person name="Yang W.F."/>
            <person name="Lam T.T."/>
            <person name="Chang Q.C."/>
            <person name="Ding S.J."/>
            <person name="Wang X.J."/>
            <person name="Zhu J.G."/>
            <person name="Ruan X.D."/>
            <person name="Zhao L."/>
            <person name="Wei J.T."/>
            <person name="Ye R.Z."/>
            <person name="Que T.C."/>
            <person name="Du C.H."/>
            <person name="Zhou Y.H."/>
            <person name="Cheng J.X."/>
            <person name="Dai P.F."/>
            <person name="Guo W.B."/>
            <person name="Han X.H."/>
            <person name="Huang E.J."/>
            <person name="Li L.F."/>
            <person name="Wei W."/>
            <person name="Gao Y.C."/>
            <person name="Liu J.Z."/>
            <person name="Shao H.Z."/>
            <person name="Wang X."/>
            <person name="Wang C.C."/>
            <person name="Yang T.C."/>
            <person name="Huo Q.B."/>
            <person name="Li W."/>
            <person name="Chen H.Y."/>
            <person name="Chen S.E."/>
            <person name="Zhou L.G."/>
            <person name="Ni X.B."/>
            <person name="Tian J.H."/>
            <person name="Sheng Y."/>
            <person name="Liu T."/>
            <person name="Pan Y.S."/>
            <person name="Xia L.Y."/>
            <person name="Li J."/>
            <person name="Zhao F."/>
            <person name="Cao W.C."/>
        </authorList>
    </citation>
    <scope>NUCLEOTIDE SEQUENCE</scope>
    <source>
        <strain evidence="2">Rsan-2018</strain>
    </source>
</reference>
<comment type="caution">
    <text evidence="2">The sequence shown here is derived from an EMBL/GenBank/DDBJ whole genome shotgun (WGS) entry which is preliminary data.</text>
</comment>
<dbReference type="Proteomes" id="UP000821837">
    <property type="component" value="Chromosome 6"/>
</dbReference>
<dbReference type="EMBL" id="JABSTV010001252">
    <property type="protein sequence ID" value="KAH7946492.1"/>
    <property type="molecule type" value="Genomic_DNA"/>
</dbReference>
<evidence type="ECO:0000313" key="3">
    <source>
        <dbReference type="Proteomes" id="UP000821837"/>
    </source>
</evidence>
<reference evidence="2" key="2">
    <citation type="submission" date="2021-09" db="EMBL/GenBank/DDBJ databases">
        <authorList>
            <person name="Jia N."/>
            <person name="Wang J."/>
            <person name="Shi W."/>
            <person name="Du L."/>
            <person name="Sun Y."/>
            <person name="Zhan W."/>
            <person name="Jiang J."/>
            <person name="Wang Q."/>
            <person name="Zhang B."/>
            <person name="Ji P."/>
            <person name="Sakyi L.B."/>
            <person name="Cui X."/>
            <person name="Yuan T."/>
            <person name="Jiang B."/>
            <person name="Yang W."/>
            <person name="Lam T.T.-Y."/>
            <person name="Chang Q."/>
            <person name="Ding S."/>
            <person name="Wang X."/>
            <person name="Zhu J."/>
            <person name="Ruan X."/>
            <person name="Zhao L."/>
            <person name="Wei J."/>
            <person name="Que T."/>
            <person name="Du C."/>
            <person name="Cheng J."/>
            <person name="Dai P."/>
            <person name="Han X."/>
            <person name="Huang E."/>
            <person name="Gao Y."/>
            <person name="Liu J."/>
            <person name="Shao H."/>
            <person name="Ye R."/>
            <person name="Li L."/>
            <person name="Wei W."/>
            <person name="Wang X."/>
            <person name="Wang C."/>
            <person name="Huo Q."/>
            <person name="Li W."/>
            <person name="Guo W."/>
            <person name="Chen H."/>
            <person name="Chen S."/>
            <person name="Zhou L."/>
            <person name="Zhou L."/>
            <person name="Ni X."/>
            <person name="Tian J."/>
            <person name="Zhou Y."/>
            <person name="Sheng Y."/>
            <person name="Liu T."/>
            <person name="Pan Y."/>
            <person name="Xia L."/>
            <person name="Li J."/>
            <person name="Zhao F."/>
            <person name="Cao W."/>
        </authorList>
    </citation>
    <scope>NUCLEOTIDE SEQUENCE</scope>
    <source>
        <strain evidence="2">Rsan-2018</strain>
        <tissue evidence="2">Larvae</tissue>
    </source>
</reference>
<keyword evidence="3" id="KW-1185">Reference proteome</keyword>
<dbReference type="InterPro" id="IPR040160">
    <property type="entry name" value="Mxt"/>
</dbReference>
<proteinExistence type="predicted"/>
<feature type="compositionally biased region" description="Polar residues" evidence="1">
    <location>
        <begin position="140"/>
        <end position="149"/>
    </location>
</feature>
<dbReference type="GO" id="GO:0034518">
    <property type="term" value="C:RNA cap binding complex"/>
    <property type="evidence" value="ECO:0007669"/>
    <property type="project" value="TreeGrafter"/>
</dbReference>
<dbReference type="PANTHER" id="PTHR20849">
    <property type="entry name" value="EUKARYOTIC TRANSLATION INITIATION FACTOR 4E-BINDING PROTEIN MEXTLI"/>
    <property type="match status" value="1"/>
</dbReference>
<accession>A0A9D4PK49</accession>
<dbReference type="GO" id="GO:1901190">
    <property type="term" value="P:regulation of formation of translation initiation ternary complex"/>
    <property type="evidence" value="ECO:0007669"/>
    <property type="project" value="TreeGrafter"/>
</dbReference>
<gene>
    <name evidence="2" type="ORF">HPB52_000244</name>
</gene>
<dbReference type="GO" id="GO:0003743">
    <property type="term" value="F:translation initiation factor activity"/>
    <property type="evidence" value="ECO:0007669"/>
    <property type="project" value="TreeGrafter"/>
</dbReference>
<dbReference type="GO" id="GO:0008190">
    <property type="term" value="F:eukaryotic initiation factor 4E binding"/>
    <property type="evidence" value="ECO:0007669"/>
    <property type="project" value="InterPro"/>
</dbReference>
<dbReference type="AlphaFoldDB" id="A0A9D4PK49"/>
<protein>
    <submittedName>
        <fullName evidence="2">Uncharacterized protein</fullName>
    </submittedName>
</protein>
<organism evidence="2 3">
    <name type="scientific">Rhipicephalus sanguineus</name>
    <name type="common">Brown dog tick</name>
    <name type="synonym">Ixodes sanguineus</name>
    <dbReference type="NCBI Taxonomy" id="34632"/>
    <lineage>
        <taxon>Eukaryota</taxon>
        <taxon>Metazoa</taxon>
        <taxon>Ecdysozoa</taxon>
        <taxon>Arthropoda</taxon>
        <taxon>Chelicerata</taxon>
        <taxon>Arachnida</taxon>
        <taxon>Acari</taxon>
        <taxon>Parasitiformes</taxon>
        <taxon>Ixodida</taxon>
        <taxon>Ixodoidea</taxon>
        <taxon>Ixodidae</taxon>
        <taxon>Rhipicephalinae</taxon>
        <taxon>Rhipicephalus</taxon>
        <taxon>Rhipicephalus</taxon>
    </lineage>
</organism>